<dbReference type="RefSeq" id="WP_307061922.1">
    <property type="nucleotide sequence ID" value="NZ_JAUSUH010000007.1"/>
</dbReference>
<dbReference type="Gene3D" id="1.10.10.60">
    <property type="entry name" value="Homeodomain-like"/>
    <property type="match status" value="2"/>
</dbReference>
<dbReference type="PANTHER" id="PTHR46796">
    <property type="entry name" value="HTH-TYPE TRANSCRIPTIONAL ACTIVATOR RHAS-RELATED"/>
    <property type="match status" value="1"/>
</dbReference>
<dbReference type="PANTHER" id="PTHR46796:SF14">
    <property type="entry name" value="TRANSCRIPTIONAL REGULATORY PROTEIN"/>
    <property type="match status" value="1"/>
</dbReference>
<dbReference type="PRINTS" id="PR00032">
    <property type="entry name" value="HTHARAC"/>
</dbReference>
<dbReference type="Pfam" id="PF12833">
    <property type="entry name" value="HTH_18"/>
    <property type="match status" value="1"/>
</dbReference>
<protein>
    <submittedName>
        <fullName evidence="5">AraC-like DNA-binding protein</fullName>
    </submittedName>
</protein>
<feature type="domain" description="HTH araC/xylS-type" evidence="4">
    <location>
        <begin position="47"/>
        <end position="145"/>
    </location>
</feature>
<dbReference type="EMBL" id="JAUSUH010000007">
    <property type="protein sequence ID" value="MDQ0348795.1"/>
    <property type="molecule type" value="Genomic_DNA"/>
</dbReference>
<dbReference type="SMART" id="SM00342">
    <property type="entry name" value="HTH_ARAC"/>
    <property type="match status" value="1"/>
</dbReference>
<keyword evidence="2" id="KW-0238">DNA-binding</keyword>
<evidence type="ECO:0000313" key="5">
    <source>
        <dbReference type="EMBL" id="MDQ0348795.1"/>
    </source>
</evidence>
<accession>A0ABU0DK35</accession>
<sequence length="191" mass="21267">MHSPVATTTVNGVYCEATERLQEADGQITAIDRNARVRSALPKWRLKRVIEYVNMNLAERITLADMAGAAGLSRMHFAAQFRIATGLRPHDFLLRCRIEMAQELLAGTNQRIIDIAMAAGFQTQAHFTTVFKRIAGDTPRQWRLTAARRFKAQKVQQAPRRELVARSPISIVAAGWQGNARAAEARPAIGF</sequence>
<keyword evidence="3" id="KW-0804">Transcription</keyword>
<dbReference type="InterPro" id="IPR018062">
    <property type="entry name" value="HTH_AraC-typ_CS"/>
</dbReference>
<dbReference type="SUPFAM" id="SSF46689">
    <property type="entry name" value="Homeodomain-like"/>
    <property type="match status" value="2"/>
</dbReference>
<name>A0ABU0DK35_9HYPH</name>
<evidence type="ECO:0000256" key="1">
    <source>
        <dbReference type="ARBA" id="ARBA00023015"/>
    </source>
</evidence>
<organism evidence="5 6">
    <name type="scientific">Ancylobacter vacuolatus</name>
    <dbReference type="NCBI Taxonomy" id="223389"/>
    <lineage>
        <taxon>Bacteria</taxon>
        <taxon>Pseudomonadati</taxon>
        <taxon>Pseudomonadota</taxon>
        <taxon>Alphaproteobacteria</taxon>
        <taxon>Hyphomicrobiales</taxon>
        <taxon>Xanthobacteraceae</taxon>
        <taxon>Ancylobacter</taxon>
    </lineage>
</organism>
<dbReference type="PROSITE" id="PS00041">
    <property type="entry name" value="HTH_ARAC_FAMILY_1"/>
    <property type="match status" value="1"/>
</dbReference>
<keyword evidence="1" id="KW-0805">Transcription regulation</keyword>
<dbReference type="InterPro" id="IPR018060">
    <property type="entry name" value="HTH_AraC"/>
</dbReference>
<evidence type="ECO:0000256" key="3">
    <source>
        <dbReference type="ARBA" id="ARBA00023163"/>
    </source>
</evidence>
<dbReference type="PROSITE" id="PS01124">
    <property type="entry name" value="HTH_ARAC_FAMILY_2"/>
    <property type="match status" value="1"/>
</dbReference>
<dbReference type="InterPro" id="IPR009057">
    <property type="entry name" value="Homeodomain-like_sf"/>
</dbReference>
<evidence type="ECO:0000313" key="6">
    <source>
        <dbReference type="Proteomes" id="UP001238467"/>
    </source>
</evidence>
<reference evidence="5 6" key="1">
    <citation type="submission" date="2023-07" db="EMBL/GenBank/DDBJ databases">
        <title>Genomic Encyclopedia of Type Strains, Phase IV (KMG-IV): sequencing the most valuable type-strain genomes for metagenomic binning, comparative biology and taxonomic classification.</title>
        <authorList>
            <person name="Goeker M."/>
        </authorList>
    </citation>
    <scope>NUCLEOTIDE SEQUENCE [LARGE SCALE GENOMIC DNA]</scope>
    <source>
        <strain evidence="5 6">DSM 1277</strain>
    </source>
</reference>
<comment type="caution">
    <text evidence="5">The sequence shown here is derived from an EMBL/GenBank/DDBJ whole genome shotgun (WGS) entry which is preliminary data.</text>
</comment>
<dbReference type="InterPro" id="IPR020449">
    <property type="entry name" value="Tscrpt_reg_AraC-type_HTH"/>
</dbReference>
<gene>
    <name evidence="5" type="ORF">J2S76_003229</name>
</gene>
<dbReference type="Proteomes" id="UP001238467">
    <property type="component" value="Unassembled WGS sequence"/>
</dbReference>
<dbReference type="InterPro" id="IPR050204">
    <property type="entry name" value="AraC_XylS_family_regulators"/>
</dbReference>
<keyword evidence="6" id="KW-1185">Reference proteome</keyword>
<evidence type="ECO:0000256" key="2">
    <source>
        <dbReference type="ARBA" id="ARBA00023125"/>
    </source>
</evidence>
<evidence type="ECO:0000259" key="4">
    <source>
        <dbReference type="PROSITE" id="PS01124"/>
    </source>
</evidence>
<proteinExistence type="predicted"/>